<dbReference type="Proteomes" id="UP000078512">
    <property type="component" value="Unassembled WGS sequence"/>
</dbReference>
<accession>A0A197JEB3</accession>
<keyword evidence="2" id="KW-1185">Reference proteome</keyword>
<reference evidence="1 2" key="1">
    <citation type="submission" date="2016-05" db="EMBL/GenBank/DDBJ databases">
        <title>Genome sequencing reveals origins of a unique bacterial endosymbiosis in the earliest lineages of terrestrial Fungi.</title>
        <authorList>
            <consortium name="DOE Joint Genome Institute"/>
            <person name="Uehling J."/>
            <person name="Gryganskyi A."/>
            <person name="Hameed K."/>
            <person name="Tschaplinski T."/>
            <person name="Misztal P."/>
            <person name="Wu S."/>
            <person name="Desiro A."/>
            <person name="Vande Pol N."/>
            <person name="Du Z.-Y."/>
            <person name="Zienkiewicz A."/>
            <person name="Zienkiewicz K."/>
            <person name="Morin E."/>
            <person name="Tisserant E."/>
            <person name="Splivallo R."/>
            <person name="Hainaut M."/>
            <person name="Henrissat B."/>
            <person name="Ohm R."/>
            <person name="Kuo A."/>
            <person name="Yan J."/>
            <person name="Lipzen A."/>
            <person name="Nolan M."/>
            <person name="Labutti K."/>
            <person name="Barry K."/>
            <person name="Goldstein A."/>
            <person name="Labbe J."/>
            <person name="Schadt C."/>
            <person name="Tuskan G."/>
            <person name="Grigoriev I."/>
            <person name="Martin F."/>
            <person name="Vilgalys R."/>
            <person name="Bonito G."/>
        </authorList>
    </citation>
    <scope>NUCLEOTIDE SEQUENCE [LARGE SCALE GENOMIC DNA]</scope>
    <source>
        <strain evidence="1 2">AG-77</strain>
    </source>
</reference>
<organism evidence="1 2">
    <name type="scientific">Linnemannia elongata AG-77</name>
    <dbReference type="NCBI Taxonomy" id="1314771"/>
    <lineage>
        <taxon>Eukaryota</taxon>
        <taxon>Fungi</taxon>
        <taxon>Fungi incertae sedis</taxon>
        <taxon>Mucoromycota</taxon>
        <taxon>Mortierellomycotina</taxon>
        <taxon>Mortierellomycetes</taxon>
        <taxon>Mortierellales</taxon>
        <taxon>Mortierellaceae</taxon>
        <taxon>Linnemannia</taxon>
    </lineage>
</organism>
<proteinExistence type="predicted"/>
<dbReference type="EMBL" id="KV442117">
    <property type="protein sequence ID" value="OAQ23487.1"/>
    <property type="molecule type" value="Genomic_DNA"/>
</dbReference>
<protein>
    <submittedName>
        <fullName evidence="1">Uncharacterized protein</fullName>
    </submittedName>
</protein>
<name>A0A197JEB3_9FUNG</name>
<evidence type="ECO:0000313" key="1">
    <source>
        <dbReference type="EMBL" id="OAQ23487.1"/>
    </source>
</evidence>
<evidence type="ECO:0000313" key="2">
    <source>
        <dbReference type="Proteomes" id="UP000078512"/>
    </source>
</evidence>
<dbReference type="AlphaFoldDB" id="A0A197JEB3"/>
<sequence length="150" mass="16506">MFSLPLRCCAPPATISLVVLHPTGLPTVTNLKSRLALDACHAPSPCCTPISVVKTTFRFAPPGPLRIAFWGQCVDEMGVTINRGDIGSEFKICPDSNIRMGLYFPHGYNGTISEAYDYHNKVFYPCVRINNEVTKSYACGGVFMQDFLPK</sequence>
<gene>
    <name evidence="1" type="ORF">K457DRAFT_130529</name>
</gene>
<dbReference type="OrthoDB" id="2339392at2759"/>